<feature type="transmembrane region" description="Helical" evidence="7">
    <location>
        <begin position="179"/>
        <end position="198"/>
    </location>
</feature>
<dbReference type="EMBL" id="POAF01000004">
    <property type="protein sequence ID" value="RBM01013.1"/>
    <property type="molecule type" value="Genomic_DNA"/>
</dbReference>
<evidence type="ECO:0000313" key="9">
    <source>
        <dbReference type="EMBL" id="RBM01013.1"/>
    </source>
</evidence>
<feature type="transmembrane region" description="Helical" evidence="7">
    <location>
        <begin position="121"/>
        <end position="143"/>
    </location>
</feature>
<keyword evidence="10" id="KW-1185">Reference proteome</keyword>
<feature type="transmembrane region" description="Helical" evidence="7">
    <location>
        <begin position="155"/>
        <end position="173"/>
    </location>
</feature>
<feature type="transmembrane region" description="Helical" evidence="7">
    <location>
        <begin position="229"/>
        <end position="247"/>
    </location>
</feature>
<evidence type="ECO:0000313" key="10">
    <source>
        <dbReference type="Proteomes" id="UP000252167"/>
    </source>
</evidence>
<comment type="caution">
    <text evidence="9">The sequence shown here is derived from an EMBL/GenBank/DDBJ whole genome shotgun (WGS) entry which is preliminary data.</text>
</comment>
<comment type="subcellular location">
    <subcellularLocation>
        <location evidence="1">Membrane</location>
        <topology evidence="1">Multi-pass membrane protein</topology>
    </subcellularLocation>
</comment>
<dbReference type="GO" id="GO:0016020">
    <property type="term" value="C:membrane"/>
    <property type="evidence" value="ECO:0007669"/>
    <property type="project" value="UniProtKB-SubCell"/>
</dbReference>
<organism evidence="9 10">
    <name type="scientific">Glutamicibacter soli</name>
    <dbReference type="NCBI Taxonomy" id="453836"/>
    <lineage>
        <taxon>Bacteria</taxon>
        <taxon>Bacillati</taxon>
        <taxon>Actinomycetota</taxon>
        <taxon>Actinomycetes</taxon>
        <taxon>Micrococcales</taxon>
        <taxon>Micrococcaceae</taxon>
        <taxon>Glutamicibacter</taxon>
    </lineage>
</organism>
<feature type="transmembrane region" description="Helical" evidence="7">
    <location>
        <begin position="74"/>
        <end position="96"/>
    </location>
</feature>
<keyword evidence="5 7" id="KW-1133">Transmembrane helix</keyword>
<protein>
    <submittedName>
        <fullName evidence="9">Rhomboid family intramembrane serine protease</fullName>
    </submittedName>
</protein>
<dbReference type="GO" id="GO:0004252">
    <property type="term" value="F:serine-type endopeptidase activity"/>
    <property type="evidence" value="ECO:0007669"/>
    <property type="project" value="InterPro"/>
</dbReference>
<evidence type="ECO:0000256" key="5">
    <source>
        <dbReference type="ARBA" id="ARBA00022989"/>
    </source>
</evidence>
<feature type="domain" description="Peptidase S54 rhomboid" evidence="8">
    <location>
        <begin position="113"/>
        <end position="243"/>
    </location>
</feature>
<evidence type="ECO:0000256" key="4">
    <source>
        <dbReference type="ARBA" id="ARBA00022801"/>
    </source>
</evidence>
<dbReference type="InterPro" id="IPR050925">
    <property type="entry name" value="Rhomboid_protease_S54"/>
</dbReference>
<evidence type="ECO:0000256" key="2">
    <source>
        <dbReference type="ARBA" id="ARBA00009045"/>
    </source>
</evidence>
<comment type="similarity">
    <text evidence="2">Belongs to the peptidase S54 family.</text>
</comment>
<feature type="transmembrane region" description="Helical" evidence="7">
    <location>
        <begin position="205"/>
        <end position="223"/>
    </location>
</feature>
<gene>
    <name evidence="9" type="ORF">C1H84_09400</name>
</gene>
<evidence type="ECO:0000256" key="3">
    <source>
        <dbReference type="ARBA" id="ARBA00022692"/>
    </source>
</evidence>
<evidence type="ECO:0000256" key="1">
    <source>
        <dbReference type="ARBA" id="ARBA00004141"/>
    </source>
</evidence>
<feature type="transmembrane region" description="Helical" evidence="7">
    <location>
        <begin position="259"/>
        <end position="277"/>
    </location>
</feature>
<dbReference type="AlphaFoldDB" id="A0A365YG76"/>
<sequence length="285" mass="30702">MSYGQVNPQGHSQPTCFRHPETVSYVSCNRCGRPVCPQCQVPAPVGVQCVECVRQANQNIPTQKTQFGGRLRTGAPLVTMIFIGLNVFVYLLQWIIPGFTKDLVLIPAIAAYEPWRLLTSAFAHSTGSFLHILMNMYGVYIFGMLLEPRLGRLRFTWLYLLSALGGSLGVMLLSPATTATLGASGALAGLFLATFVVLRGNKQALRQMAIILALNVVLGFVVSGISWQAHLGGAVAGIVAASCIMLIPRSNPQRSKIQLSLLGALSVVMIVSTYLAVESAKWPLA</sequence>
<evidence type="ECO:0000256" key="7">
    <source>
        <dbReference type="SAM" id="Phobius"/>
    </source>
</evidence>
<dbReference type="PANTHER" id="PTHR43731">
    <property type="entry name" value="RHOMBOID PROTEASE"/>
    <property type="match status" value="1"/>
</dbReference>
<dbReference type="GO" id="GO:0006508">
    <property type="term" value="P:proteolysis"/>
    <property type="evidence" value="ECO:0007669"/>
    <property type="project" value="UniProtKB-KW"/>
</dbReference>
<keyword evidence="6 7" id="KW-0472">Membrane</keyword>
<dbReference type="SUPFAM" id="SSF144091">
    <property type="entry name" value="Rhomboid-like"/>
    <property type="match status" value="1"/>
</dbReference>
<evidence type="ECO:0000259" key="8">
    <source>
        <dbReference type="Pfam" id="PF01694"/>
    </source>
</evidence>
<dbReference type="PANTHER" id="PTHR43731:SF14">
    <property type="entry name" value="PRESENILIN-ASSOCIATED RHOMBOID-LIKE PROTEIN, MITOCHONDRIAL"/>
    <property type="match status" value="1"/>
</dbReference>
<dbReference type="InterPro" id="IPR022764">
    <property type="entry name" value="Peptidase_S54_rhomboid_dom"/>
</dbReference>
<keyword evidence="4" id="KW-0378">Hydrolase</keyword>
<dbReference type="InterPro" id="IPR035952">
    <property type="entry name" value="Rhomboid-like_sf"/>
</dbReference>
<dbReference type="Gene3D" id="1.20.1540.10">
    <property type="entry name" value="Rhomboid-like"/>
    <property type="match status" value="1"/>
</dbReference>
<dbReference type="Pfam" id="PF01694">
    <property type="entry name" value="Rhomboid"/>
    <property type="match status" value="1"/>
</dbReference>
<evidence type="ECO:0000256" key="6">
    <source>
        <dbReference type="ARBA" id="ARBA00023136"/>
    </source>
</evidence>
<name>A0A365YG76_9MICC</name>
<accession>A0A365YG76</accession>
<keyword evidence="3 7" id="KW-0812">Transmembrane</keyword>
<proteinExistence type="inferred from homology"/>
<keyword evidence="9" id="KW-0645">Protease</keyword>
<reference evidence="9 10" key="1">
    <citation type="submission" date="2018-01" db="EMBL/GenBank/DDBJ databases">
        <title>Glutamicibacter soli strain NHPC-3 Whole genome sequence and assembly.</title>
        <authorList>
            <person name="Choudhury P."/>
            <person name="Gupta D."/>
            <person name="Sengupta K."/>
            <person name="Jawed A."/>
            <person name="Sultana N."/>
            <person name="Saha P."/>
        </authorList>
    </citation>
    <scope>NUCLEOTIDE SEQUENCE [LARGE SCALE GENOMIC DNA]</scope>
    <source>
        <strain evidence="9 10">NHPC-3</strain>
    </source>
</reference>
<dbReference type="Proteomes" id="UP000252167">
    <property type="component" value="Unassembled WGS sequence"/>
</dbReference>